<protein>
    <submittedName>
        <fullName evidence="1">Zinc finger protein 4</fullName>
    </submittedName>
</protein>
<evidence type="ECO:0000313" key="2">
    <source>
        <dbReference type="Proteomes" id="UP000634136"/>
    </source>
</evidence>
<dbReference type="EMBL" id="JAAIUW010000007">
    <property type="protein sequence ID" value="KAF7824784.1"/>
    <property type="molecule type" value="Genomic_DNA"/>
</dbReference>
<dbReference type="AlphaFoldDB" id="A0A834TNQ0"/>
<accession>A0A834TNQ0</accession>
<sequence>MAAPNAWKTTTVHKELSAAISARESSLPHKPWEATKTHTNKSVHLQNDVKLVGIFKPEDQASKELVEDDDPSDLDLTLKL</sequence>
<evidence type="ECO:0000313" key="1">
    <source>
        <dbReference type="EMBL" id="KAF7824784.1"/>
    </source>
</evidence>
<reference evidence="1" key="1">
    <citation type="submission" date="2020-09" db="EMBL/GenBank/DDBJ databases">
        <title>Genome-Enabled Discovery of Anthraquinone Biosynthesis in Senna tora.</title>
        <authorList>
            <person name="Kang S.-H."/>
            <person name="Pandey R.P."/>
            <person name="Lee C.-M."/>
            <person name="Sim J.-S."/>
            <person name="Jeong J.-T."/>
            <person name="Choi B.-S."/>
            <person name="Jung M."/>
            <person name="Ginzburg D."/>
            <person name="Zhao K."/>
            <person name="Won S.Y."/>
            <person name="Oh T.-J."/>
            <person name="Yu Y."/>
            <person name="Kim N.-H."/>
            <person name="Lee O.R."/>
            <person name="Lee T.-H."/>
            <person name="Bashyal P."/>
            <person name="Kim T.-S."/>
            <person name="Lee W.-H."/>
            <person name="Kawkins C."/>
            <person name="Kim C.-K."/>
            <person name="Kim J.S."/>
            <person name="Ahn B.O."/>
            <person name="Rhee S.Y."/>
            <person name="Sohng J.K."/>
        </authorList>
    </citation>
    <scope>NUCLEOTIDE SEQUENCE</scope>
    <source>
        <tissue evidence="1">Leaf</tissue>
    </source>
</reference>
<gene>
    <name evidence="1" type="ORF">G2W53_022928</name>
</gene>
<keyword evidence="2" id="KW-1185">Reference proteome</keyword>
<dbReference type="Proteomes" id="UP000634136">
    <property type="component" value="Unassembled WGS sequence"/>
</dbReference>
<organism evidence="1 2">
    <name type="scientific">Senna tora</name>
    <dbReference type="NCBI Taxonomy" id="362788"/>
    <lineage>
        <taxon>Eukaryota</taxon>
        <taxon>Viridiplantae</taxon>
        <taxon>Streptophyta</taxon>
        <taxon>Embryophyta</taxon>
        <taxon>Tracheophyta</taxon>
        <taxon>Spermatophyta</taxon>
        <taxon>Magnoliopsida</taxon>
        <taxon>eudicotyledons</taxon>
        <taxon>Gunneridae</taxon>
        <taxon>Pentapetalae</taxon>
        <taxon>rosids</taxon>
        <taxon>fabids</taxon>
        <taxon>Fabales</taxon>
        <taxon>Fabaceae</taxon>
        <taxon>Caesalpinioideae</taxon>
        <taxon>Cassia clade</taxon>
        <taxon>Senna</taxon>
    </lineage>
</organism>
<name>A0A834TNQ0_9FABA</name>
<proteinExistence type="predicted"/>
<comment type="caution">
    <text evidence="1">The sequence shown here is derived from an EMBL/GenBank/DDBJ whole genome shotgun (WGS) entry which is preliminary data.</text>
</comment>